<evidence type="ECO:0000313" key="2">
    <source>
        <dbReference type="Proteomes" id="UP001489719"/>
    </source>
</evidence>
<dbReference type="EMBL" id="MU970187">
    <property type="protein sequence ID" value="KAK9319434.1"/>
    <property type="molecule type" value="Genomic_DNA"/>
</dbReference>
<evidence type="ECO:0000313" key="1">
    <source>
        <dbReference type="EMBL" id="KAK9319434.1"/>
    </source>
</evidence>
<name>A0ACC3TEA0_9ASCO</name>
<protein>
    <submittedName>
        <fullName evidence="1">Catenin-beta-like protein</fullName>
    </submittedName>
</protein>
<keyword evidence="2" id="KW-1185">Reference proteome</keyword>
<organism evidence="1 2">
    <name type="scientific">Lipomyces orientalis</name>
    <dbReference type="NCBI Taxonomy" id="1233043"/>
    <lineage>
        <taxon>Eukaryota</taxon>
        <taxon>Fungi</taxon>
        <taxon>Dikarya</taxon>
        <taxon>Ascomycota</taxon>
        <taxon>Saccharomycotina</taxon>
        <taxon>Lipomycetes</taxon>
        <taxon>Lipomycetales</taxon>
        <taxon>Lipomycetaceae</taxon>
        <taxon>Lipomyces</taxon>
    </lineage>
</organism>
<reference evidence="2" key="1">
    <citation type="journal article" date="2024" name="Front. Bioeng. Biotechnol.">
        <title>Genome-scale model development and genomic sequencing of the oleaginous clade Lipomyces.</title>
        <authorList>
            <person name="Czajka J.J."/>
            <person name="Han Y."/>
            <person name="Kim J."/>
            <person name="Mondo S.J."/>
            <person name="Hofstad B.A."/>
            <person name="Robles A."/>
            <person name="Haridas S."/>
            <person name="Riley R."/>
            <person name="LaButti K."/>
            <person name="Pangilinan J."/>
            <person name="Andreopoulos W."/>
            <person name="Lipzen A."/>
            <person name="Yan J."/>
            <person name="Wang M."/>
            <person name="Ng V."/>
            <person name="Grigoriev I.V."/>
            <person name="Spatafora J.W."/>
            <person name="Magnuson J.K."/>
            <person name="Baker S.E."/>
            <person name="Pomraning K.R."/>
        </authorList>
    </citation>
    <scope>NUCLEOTIDE SEQUENCE [LARGE SCALE GENOMIC DNA]</scope>
    <source>
        <strain evidence="2">CBS 10300</strain>
    </source>
</reference>
<gene>
    <name evidence="1" type="ORF">V1517DRAFT_332567</name>
</gene>
<dbReference type="Proteomes" id="UP001489719">
    <property type="component" value="Unassembled WGS sequence"/>
</dbReference>
<proteinExistence type="predicted"/>
<comment type="caution">
    <text evidence="1">The sequence shown here is derived from an EMBL/GenBank/DDBJ whole genome shotgun (WGS) entry which is preliminary data.</text>
</comment>
<sequence>MTDVNSIFNSRKSEGSATKKRRLDDLSNLVKRYKGGLDDDNEQSGASSPHGRNDLDGQVASKDLLPEEPLEDDEGGRFFGGGLTDEQREVLDYVDNYEDQVEDEKYDEGWVRRHIAKLSRLLHRNAQLRAKFYDKPQKFLESEEELDRAIKSLSVLTEHSKLYPSFVEHDGMKIFGDLFAHENSDIVVDAVQVLEELTDEDTQAEDVDLKALLSGAIDAGLLDTLITNITRLDDGRRARASEEKTPDEDEDEEPERAGVFQILNVIENFTVYQETADVLFIDNSSKRQSGDTGLLPWILQRLLMKEKPVSQNKQYAAEVLSIILQKSAISRMHFCQQEYNNKDLGELSGVDVLLRILAGYRHFDPPVEEPEEMEMFENVFDSLAIVVQDPAGKDKLLEYEGIDLLLLFVKNGGRHGKVRAVKVLDYALSSGSSSQLATDFVNNDGLPLIFKLFVSSRFADVKNHRSAAREKNSTSHVSLDAILGIVASLFRNLPDSSPQKVKLIARFVEKDFEKLNRLLLFREFTIERIDRLDIIDGAERAAFMKTRPKRDEDLEDWETELEARDAEWYIQRLENGLFRLQLIDTIVAWLVAEDDEGDLGIKSNIVKKLAETKASLDDIKTTLEDYRQDILPKTPTTVDGDIGSELEEEREQRQEATDLADMLAVLIEFL</sequence>
<accession>A0ACC3TEA0</accession>